<gene>
    <name evidence="1" type="ORF">SAMN04515672_3306</name>
</gene>
<keyword evidence="2" id="KW-1185">Reference proteome</keyword>
<proteinExistence type="predicted"/>
<dbReference type="STRING" id="1095776.SAMN04515672_3306"/>
<dbReference type="Proteomes" id="UP000198882">
    <property type="component" value="Unassembled WGS sequence"/>
</dbReference>
<sequence length="121" mass="13692">MTEPLRYDATIEDGTLFLEGEHERLEIGQMSAILELVGGETYTLEYEPRQSTVSWLSTDEDDTITFDVRDALVDWAYTEAFVANVRESPLERTDDDGHPIRTAVFVDMVTAIWDSKGDVTV</sequence>
<evidence type="ECO:0000313" key="2">
    <source>
        <dbReference type="Proteomes" id="UP000198882"/>
    </source>
</evidence>
<organism evidence="1 2">
    <name type="scientific">Natronorubrum texcoconense</name>
    <dbReference type="NCBI Taxonomy" id="1095776"/>
    <lineage>
        <taxon>Archaea</taxon>
        <taxon>Methanobacteriati</taxon>
        <taxon>Methanobacteriota</taxon>
        <taxon>Stenosarchaea group</taxon>
        <taxon>Halobacteria</taxon>
        <taxon>Halobacteriales</taxon>
        <taxon>Natrialbaceae</taxon>
        <taxon>Natronorubrum</taxon>
    </lineage>
</organism>
<dbReference type="RefSeq" id="WP_090309399.1">
    <property type="nucleotide sequence ID" value="NZ_FNFE01000005.1"/>
</dbReference>
<protein>
    <submittedName>
        <fullName evidence="1">Uncharacterized protein</fullName>
    </submittedName>
</protein>
<dbReference type="OrthoDB" id="340435at2157"/>
<dbReference type="EMBL" id="FNFE01000005">
    <property type="protein sequence ID" value="SDK55003.1"/>
    <property type="molecule type" value="Genomic_DNA"/>
</dbReference>
<name>A0A1G9CTJ3_9EURY</name>
<dbReference type="AlphaFoldDB" id="A0A1G9CTJ3"/>
<evidence type="ECO:0000313" key="1">
    <source>
        <dbReference type="EMBL" id="SDK55003.1"/>
    </source>
</evidence>
<reference evidence="2" key="1">
    <citation type="submission" date="2016-10" db="EMBL/GenBank/DDBJ databases">
        <authorList>
            <person name="Varghese N."/>
            <person name="Submissions S."/>
        </authorList>
    </citation>
    <scope>NUCLEOTIDE SEQUENCE [LARGE SCALE GENOMIC DNA]</scope>
    <source>
        <strain evidence="2">B4,CECT 8067,JCM 17497</strain>
    </source>
</reference>
<accession>A0A1G9CTJ3</accession>